<feature type="chain" id="PRO_5016009808" description="Cell surface protein" evidence="1">
    <location>
        <begin position="24"/>
        <end position="436"/>
    </location>
</feature>
<keyword evidence="3" id="KW-1185">Reference proteome</keyword>
<feature type="signal peptide" evidence="1">
    <location>
        <begin position="1"/>
        <end position="23"/>
    </location>
</feature>
<organism evidence="2 3">
    <name type="scientific">Flavobacterium sediminis</name>
    <dbReference type="NCBI Taxonomy" id="2201181"/>
    <lineage>
        <taxon>Bacteria</taxon>
        <taxon>Pseudomonadati</taxon>
        <taxon>Bacteroidota</taxon>
        <taxon>Flavobacteriia</taxon>
        <taxon>Flavobacteriales</taxon>
        <taxon>Flavobacteriaceae</taxon>
        <taxon>Flavobacterium</taxon>
    </lineage>
</organism>
<evidence type="ECO:0000313" key="2">
    <source>
        <dbReference type="EMBL" id="AWM12593.1"/>
    </source>
</evidence>
<reference evidence="2 3" key="1">
    <citation type="submission" date="2018-05" db="EMBL/GenBank/DDBJ databases">
        <title>Flavobacterium sp. MEBiC07310.</title>
        <authorList>
            <person name="Baek K."/>
        </authorList>
    </citation>
    <scope>NUCLEOTIDE SEQUENCE [LARGE SCALE GENOMIC DNA]</scope>
    <source>
        <strain evidence="2 3">MEBiC07310</strain>
    </source>
</reference>
<dbReference type="OrthoDB" id="1399920at2"/>
<evidence type="ECO:0000313" key="3">
    <source>
        <dbReference type="Proteomes" id="UP000245429"/>
    </source>
</evidence>
<evidence type="ECO:0000256" key="1">
    <source>
        <dbReference type="SAM" id="SignalP"/>
    </source>
</evidence>
<dbReference type="SUPFAM" id="SSF48452">
    <property type="entry name" value="TPR-like"/>
    <property type="match status" value="1"/>
</dbReference>
<protein>
    <recommendedName>
        <fullName evidence="4">Cell surface protein</fullName>
    </recommendedName>
</protein>
<sequence>MRKNKLQLIMMLLVYTLFLSCNSKSGNEKEIVVYKSDYQKYIQIKENEEIENINKELHFWQEKYNLAPNQYPYLIELSGLYSQLFEMTGNIRNLYQAEELLLDCNARVNGDHSGIHRSIAKNYISQHRFREALTHLEKAYAVGENKKATQKMLFDVNMELGNYEAAEKILDENKNFNDFDYLIRLAKWNDYVGDLDNAIRLMEKAMKIAEKSGNQGLKVWIYSNIADFYGHNGRIRDAYQYYLKTLKADNNNIYALKGIAWIAYSHEHDIEKASEIINYIETQHTVPDLYLLKADMSEFSDNFTKKKLALNEYFYTLDKNYYGDMYNKYNVLLYAETPGKELKALKIAKREIDNRPTPESYDLLAWTYYNMGEFKKAYEIATEYTINKTHEPLVLYHNELILKANNKLTSENSNISDLVTSIFELGPNIEKKLKTL</sequence>
<dbReference type="SMART" id="SM00028">
    <property type="entry name" value="TPR"/>
    <property type="match status" value="4"/>
</dbReference>
<dbReference type="Proteomes" id="UP000245429">
    <property type="component" value="Chromosome"/>
</dbReference>
<keyword evidence="1" id="KW-0732">Signal</keyword>
<dbReference type="PROSITE" id="PS51257">
    <property type="entry name" value="PROKAR_LIPOPROTEIN"/>
    <property type="match status" value="1"/>
</dbReference>
<dbReference type="RefSeq" id="WP_109568002.1">
    <property type="nucleotide sequence ID" value="NZ_CP029463.1"/>
</dbReference>
<evidence type="ECO:0008006" key="4">
    <source>
        <dbReference type="Google" id="ProtNLM"/>
    </source>
</evidence>
<dbReference type="EMBL" id="CP029463">
    <property type="protein sequence ID" value="AWM12593.1"/>
    <property type="molecule type" value="Genomic_DNA"/>
</dbReference>
<dbReference type="InterPro" id="IPR019734">
    <property type="entry name" value="TPR_rpt"/>
</dbReference>
<dbReference type="InterPro" id="IPR011990">
    <property type="entry name" value="TPR-like_helical_dom_sf"/>
</dbReference>
<gene>
    <name evidence="2" type="ORF">DI487_01030</name>
</gene>
<dbReference type="Gene3D" id="1.25.40.10">
    <property type="entry name" value="Tetratricopeptide repeat domain"/>
    <property type="match status" value="2"/>
</dbReference>
<accession>A0A2U8QR55</accession>
<dbReference type="AlphaFoldDB" id="A0A2U8QR55"/>
<dbReference type="KEGG" id="fse:DI487_01030"/>
<proteinExistence type="predicted"/>
<name>A0A2U8QR55_9FLAO</name>